<name>A0A6G8F2X4_9PROT</name>
<protein>
    <submittedName>
        <fullName evidence="2">Uncharacterized protein</fullName>
    </submittedName>
</protein>
<sequence>MTLIEKNISPLDKAADKIKKLVKFLFTAEGTITCLQYFGGMFLLNLVSFVCGLAEETVFGAVVSMVCLYSCLMLIQKRSRDLGEKGTLSIVLILAAVFIKEYYQDFHLQDTILSYPCIIIALCGSVAGLRLLFVKGKQNVDMQLRSPLTRYPLLTVVAYAVIFILLYVFADYIIPGRLEKSKIFNDAVTTVYRNVDGYANVCKKYGYDLKAYPKRFTDELQPEITFLRQEGDKLGISADEMYQILVNNEEFNKALETKIIQELENLRIVIIADFLAEKYNVKIEDLEWKDEYNDLLPSGGACKYLEELADSQDFFVVSSYSYVKQLIEGYKKL</sequence>
<feature type="transmembrane region" description="Helical" evidence="1">
    <location>
        <begin position="58"/>
        <end position="75"/>
    </location>
</feature>
<feature type="transmembrane region" description="Helical" evidence="1">
    <location>
        <begin position="21"/>
        <end position="38"/>
    </location>
</feature>
<feature type="transmembrane region" description="Helical" evidence="1">
    <location>
        <begin position="112"/>
        <end position="133"/>
    </location>
</feature>
<gene>
    <name evidence="2" type="ORF">PlAlph_5670</name>
</gene>
<keyword evidence="1" id="KW-0472">Membrane</keyword>
<dbReference type="EMBL" id="MN990732">
    <property type="protein sequence ID" value="QIM10675.1"/>
    <property type="molecule type" value="Genomic_DNA"/>
</dbReference>
<organism evidence="2">
    <name type="scientific">uncultured Alphaproteobacteria bacterium</name>
    <dbReference type="NCBI Taxonomy" id="91750"/>
    <lineage>
        <taxon>Bacteria</taxon>
        <taxon>Pseudomonadati</taxon>
        <taxon>Pseudomonadota</taxon>
        <taxon>Alphaproteobacteria</taxon>
        <taxon>environmental samples</taxon>
    </lineage>
</organism>
<dbReference type="AlphaFoldDB" id="A0A6G8F2X4"/>
<reference evidence="2" key="1">
    <citation type="journal article" date="2020" name="J. ISSAAS">
        <title>Lactobacilli and other gastrointestinal microbiota of Peromyscus leucopus, reservoir host for agents of Lyme disease and other zoonoses in North America.</title>
        <authorList>
            <person name="Milovic A."/>
            <person name="Bassam K."/>
            <person name="Shao H."/>
            <person name="Chatzistamou I."/>
            <person name="Tufts D.M."/>
            <person name="Diuk-Wasser M."/>
            <person name="Barbour A.G."/>
        </authorList>
    </citation>
    <scope>NUCLEOTIDE SEQUENCE</scope>
    <source>
        <strain evidence="2">LL90</strain>
    </source>
</reference>
<proteinExistence type="predicted"/>
<evidence type="ECO:0000256" key="1">
    <source>
        <dbReference type="SAM" id="Phobius"/>
    </source>
</evidence>
<keyword evidence="1" id="KW-1133">Transmembrane helix</keyword>
<feature type="transmembrane region" description="Helical" evidence="1">
    <location>
        <begin position="153"/>
        <end position="174"/>
    </location>
</feature>
<keyword evidence="1" id="KW-0812">Transmembrane</keyword>
<feature type="transmembrane region" description="Helical" evidence="1">
    <location>
        <begin position="82"/>
        <end position="100"/>
    </location>
</feature>
<accession>A0A6G8F2X4</accession>
<evidence type="ECO:0000313" key="2">
    <source>
        <dbReference type="EMBL" id="QIM10675.1"/>
    </source>
</evidence>